<gene>
    <name evidence="1" type="ORF">QJS35_22000</name>
</gene>
<evidence type="ECO:0000313" key="2">
    <source>
        <dbReference type="Proteomes" id="UP001493487"/>
    </source>
</evidence>
<keyword evidence="1" id="KW-0378">Hydrolase</keyword>
<dbReference type="GO" id="GO:0016787">
    <property type="term" value="F:hydrolase activity"/>
    <property type="evidence" value="ECO:0007669"/>
    <property type="project" value="UniProtKB-KW"/>
</dbReference>
<dbReference type="InterPro" id="IPR003737">
    <property type="entry name" value="GlcNAc_PI_deacetylase-related"/>
</dbReference>
<proteinExistence type="predicted"/>
<organism evidence="1 2">
    <name type="scientific">Cohnella silvisoli</name>
    <dbReference type="NCBI Taxonomy" id="2873699"/>
    <lineage>
        <taxon>Bacteria</taxon>
        <taxon>Bacillati</taxon>
        <taxon>Bacillota</taxon>
        <taxon>Bacilli</taxon>
        <taxon>Bacillales</taxon>
        <taxon>Paenibacillaceae</taxon>
        <taxon>Cohnella</taxon>
    </lineage>
</organism>
<sequence>MLPNGRVGFIYAHPDDETFLSGCLIRQLADEGGKPVLLLATRGDAGFKNGDYSHVTREELGGIRDEEIAAASSLLGLDAVEQLG</sequence>
<protein>
    <submittedName>
        <fullName evidence="1">PIG-L family deacetylase</fullName>
        <ecNumber evidence="1">3.5.1.-</ecNumber>
    </submittedName>
</protein>
<dbReference type="InterPro" id="IPR024078">
    <property type="entry name" value="LmbE-like_dom_sf"/>
</dbReference>
<accession>A0ABV1KZQ8</accession>
<dbReference type="RefSeq" id="WP_232184727.1">
    <property type="nucleotide sequence ID" value="NZ_JAIOAP010000003.1"/>
</dbReference>
<keyword evidence="2" id="KW-1185">Reference proteome</keyword>
<name>A0ABV1KZQ8_9BACL</name>
<dbReference type="EMBL" id="JASKHM010000013">
    <property type="protein sequence ID" value="MEQ4485066.1"/>
    <property type="molecule type" value="Genomic_DNA"/>
</dbReference>
<dbReference type="Pfam" id="PF02585">
    <property type="entry name" value="PIG-L"/>
    <property type="match status" value="1"/>
</dbReference>
<dbReference type="EC" id="3.5.1.-" evidence="1"/>
<reference evidence="1 2" key="1">
    <citation type="journal article" date="2023" name="Genome Announc.">
        <title>Pan-Genome Analyses of the Genus Cohnella and Proposal of the Novel Species Cohnella silvisoli sp. nov., Isolated from Forest Soil.</title>
        <authorList>
            <person name="Wang C."/>
            <person name="Mao L."/>
            <person name="Bao G."/>
            <person name="Zhu H."/>
        </authorList>
    </citation>
    <scope>NUCLEOTIDE SEQUENCE [LARGE SCALE GENOMIC DNA]</scope>
    <source>
        <strain evidence="1 2">NL03-T5-1</strain>
    </source>
</reference>
<evidence type="ECO:0000313" key="1">
    <source>
        <dbReference type="EMBL" id="MEQ4485066.1"/>
    </source>
</evidence>
<dbReference type="Gene3D" id="3.40.50.10320">
    <property type="entry name" value="LmbE-like"/>
    <property type="match status" value="1"/>
</dbReference>
<dbReference type="SUPFAM" id="SSF102588">
    <property type="entry name" value="LmbE-like"/>
    <property type="match status" value="1"/>
</dbReference>
<comment type="caution">
    <text evidence="1">The sequence shown here is derived from an EMBL/GenBank/DDBJ whole genome shotgun (WGS) entry which is preliminary data.</text>
</comment>
<dbReference type="Proteomes" id="UP001493487">
    <property type="component" value="Unassembled WGS sequence"/>
</dbReference>